<feature type="region of interest" description="Disordered" evidence="7">
    <location>
        <begin position="770"/>
        <end position="798"/>
    </location>
</feature>
<evidence type="ECO:0000259" key="9">
    <source>
        <dbReference type="PROSITE" id="PS51283"/>
    </source>
</evidence>
<dbReference type="PROSITE" id="PS01359">
    <property type="entry name" value="ZF_PHD_1"/>
    <property type="match status" value="1"/>
</dbReference>
<dbReference type="Gene3D" id="3.90.70.10">
    <property type="entry name" value="Cysteine proteinases"/>
    <property type="match status" value="2"/>
</dbReference>
<dbReference type="InterPro" id="IPR019786">
    <property type="entry name" value="Zinc_finger_PHD-type_CS"/>
</dbReference>
<dbReference type="PANTHER" id="PTHR14571:SF9">
    <property type="entry name" value="HISTONE-LYSINE N-METHYLTRANSFERASE SET-26-RELATED"/>
    <property type="match status" value="1"/>
</dbReference>
<dbReference type="GO" id="GO:0005634">
    <property type="term" value="C:nucleus"/>
    <property type="evidence" value="ECO:0007669"/>
    <property type="project" value="UniProtKB-SubCell"/>
</dbReference>
<dbReference type="SUPFAM" id="SSF143791">
    <property type="entry name" value="DUSP-like"/>
    <property type="match status" value="1"/>
</dbReference>
<proteinExistence type="inferred from homology"/>
<dbReference type="Pfam" id="PF06337">
    <property type="entry name" value="DUSP"/>
    <property type="match status" value="1"/>
</dbReference>
<feature type="compositionally biased region" description="Polar residues" evidence="7">
    <location>
        <begin position="475"/>
        <end position="488"/>
    </location>
</feature>
<dbReference type="EMBL" id="VDCV01000016">
    <property type="protein sequence ID" value="KAB5521818.1"/>
    <property type="molecule type" value="Genomic_DNA"/>
</dbReference>
<feature type="compositionally biased region" description="Polar residues" evidence="7">
    <location>
        <begin position="709"/>
        <end position="719"/>
    </location>
</feature>
<name>A0A5N5JQW6_9ROSI</name>
<keyword evidence="4" id="KW-0863">Zinc-finger</keyword>
<dbReference type="InterPro" id="IPR006615">
    <property type="entry name" value="Pept_C19_DUSP"/>
</dbReference>
<dbReference type="SUPFAM" id="SSF57903">
    <property type="entry name" value="FYVE/PHD zinc finger"/>
    <property type="match status" value="1"/>
</dbReference>
<dbReference type="Gene3D" id="3.30.40.10">
    <property type="entry name" value="Zinc/RING finger domain, C3HC4 (zinc finger)"/>
    <property type="match status" value="1"/>
</dbReference>
<dbReference type="InterPro" id="IPR013083">
    <property type="entry name" value="Znf_RING/FYVE/PHD"/>
</dbReference>
<dbReference type="GO" id="GO:0004843">
    <property type="term" value="F:cysteine-type deubiquitinase activity"/>
    <property type="evidence" value="ECO:0007669"/>
    <property type="project" value="InterPro"/>
</dbReference>
<dbReference type="InterPro" id="IPR011011">
    <property type="entry name" value="Znf_FYVE_PHD"/>
</dbReference>
<feature type="compositionally biased region" description="Basic and acidic residues" evidence="7">
    <location>
        <begin position="865"/>
        <end position="900"/>
    </location>
</feature>
<evidence type="ECO:0000256" key="2">
    <source>
        <dbReference type="ARBA" id="ARBA00009085"/>
    </source>
</evidence>
<comment type="caution">
    <text evidence="10">The sequence shown here is derived from an EMBL/GenBank/DDBJ whole genome shotgun (WGS) entry which is preliminary data.</text>
</comment>
<dbReference type="PROSITE" id="PS50235">
    <property type="entry name" value="USP_3"/>
    <property type="match status" value="1"/>
</dbReference>
<dbReference type="InterPro" id="IPR001965">
    <property type="entry name" value="Znf_PHD"/>
</dbReference>
<feature type="region of interest" description="Disordered" evidence="7">
    <location>
        <begin position="563"/>
        <end position="614"/>
    </location>
</feature>
<dbReference type="InterPro" id="IPR035927">
    <property type="entry name" value="DUSP-like_sf"/>
</dbReference>
<reference evidence="11" key="1">
    <citation type="journal article" date="2019" name="Gigascience">
        <title>De novo genome assembly of the endangered Acer yangbiense, a plant species with extremely small populations endemic to Yunnan Province, China.</title>
        <authorList>
            <person name="Yang J."/>
            <person name="Wariss H.M."/>
            <person name="Tao L."/>
            <person name="Zhang R."/>
            <person name="Yun Q."/>
            <person name="Hollingsworth P."/>
            <person name="Dao Z."/>
            <person name="Luo G."/>
            <person name="Guo H."/>
            <person name="Ma Y."/>
            <person name="Sun W."/>
        </authorList>
    </citation>
    <scope>NUCLEOTIDE SEQUENCE [LARGE SCALE GENOMIC DNA]</scope>
    <source>
        <strain evidence="11">cv. br00</strain>
    </source>
</reference>
<dbReference type="SUPFAM" id="SSF54001">
    <property type="entry name" value="Cysteine proteinases"/>
    <property type="match status" value="1"/>
</dbReference>
<feature type="domain" description="USP" evidence="8">
    <location>
        <begin position="1535"/>
        <end position="2130"/>
    </location>
</feature>
<feature type="compositionally biased region" description="Polar residues" evidence="7">
    <location>
        <begin position="912"/>
        <end position="922"/>
    </location>
</feature>
<dbReference type="Pfam" id="PF00443">
    <property type="entry name" value="UCH"/>
    <property type="match status" value="1"/>
</dbReference>
<comment type="subcellular location">
    <subcellularLocation>
        <location evidence="1">Nucleus</location>
    </subcellularLocation>
</comment>
<evidence type="ECO:0000313" key="11">
    <source>
        <dbReference type="Proteomes" id="UP000326939"/>
    </source>
</evidence>
<feature type="region of interest" description="Disordered" evidence="7">
    <location>
        <begin position="1035"/>
        <end position="1137"/>
    </location>
</feature>
<keyword evidence="11" id="KW-1185">Reference proteome</keyword>
<evidence type="ECO:0000256" key="6">
    <source>
        <dbReference type="ARBA" id="ARBA00023242"/>
    </source>
</evidence>
<evidence type="ECO:0000259" key="8">
    <source>
        <dbReference type="PROSITE" id="PS50235"/>
    </source>
</evidence>
<dbReference type="GO" id="GO:0008270">
    <property type="term" value="F:zinc ion binding"/>
    <property type="evidence" value="ECO:0007669"/>
    <property type="project" value="UniProtKB-KW"/>
</dbReference>
<dbReference type="Gene3D" id="3.30.2230.10">
    <property type="entry name" value="DUSP-like"/>
    <property type="match status" value="1"/>
</dbReference>
<feature type="compositionally biased region" description="Polar residues" evidence="7">
    <location>
        <begin position="773"/>
        <end position="795"/>
    </location>
</feature>
<sequence>MKGGRSHRLQTHYQNDPHEDWVDESWTVDCVCGVNFDDGEEMVNCDDCGVWVHTRCSKYVKGEELFTCDKCKRRKKRGNSSTNDDSDETEVAQLLVELPTKTIRLENGGGGGGNVCPPKKGLRLWTEIPMEERVHVQGIPGGDPALFSGFSKVFTPELWKCTGYVPKKFSFQYREFPCWDEKERKVENKRSEEENENMVDKGAGVLFSLSKESVFGMPVAELGGVRERDEGGRCERKVYSREMKKWEGENGEVGGANFAVRRERSALKPVVANSGKRRKEDLGMSKDWSVKKKARTAEKEMEAKKRVFHAFKSAFTSTSDAKPLEFYEERALKSFKSEPQSDKNKNLKDTDIQEQKSDSYIAVENVVEKLKNNLAVVELPLDALSPNISRPDYLTGAGLKEEKSSHEVLVTVQSSPKVLASAPEHDDCGRVPVKQEGNNILSGNLDDKVEGSTGRDVPAVGDPARASPEVKGIQVNGNSDAIPSSAEPSVQEEVDNDNSKAVLNFQSSHGDAKGARISYENISENSKMNDATLGGLSNDHKVQEVDRNMEAVLLCHMDKADELSDDPCQHKRELERSEGSMETQQCPPVPKNGTEAAEELSKSGEIISNTPTLPNHSKMVVCVGKSSSTSSTVMNSKMAASDNVRSPDTLNFSSSTKQQVIPGSNTSIKKDRATSEIVTDGERLDLSTKTVKECPKSSMNSASKLLPSSKISHTSFPKRTNSDSKDSMHYLSPKASLAQNSGDTVGPLQIETASLAQNKATASGLPLRAEKLNQPNGQSSSKTSHALSMNPSAPINSPAALSDEELALLLHQELNSSPRVPRVPRVRHAGGLPHSASPTATNVLMKRTSSSGAKDNSLASRRKGKDTSKDGFRRNQEPDDEAKKTDKPSSSDQRRQDKGYKANSVLKRGDNGSPTAVHSVKNNIPPASTSTANSGPSSSTEVNDHHLSSRRNSPRNISDEETGTVRAPVHRTLPGLINEIMSKGRRMTYEELCNAVLPHWHNLRKHNGERYAYSSPSQAVLDCLRNRHEWAQLVDRGPKTSSSRKRRKFDPDESEDNDYGKIRTFKGESKRLESQREEVPKGKRKARKRRRLALQGRGIKDAMKRQKADMLSDDDSDLLSNSSNETLFSEDGSRDNGAGVGGTKSCIHHMELTLSISFGGCLGILCNFVNGSESATLLSRIRSLTVLDTICRCKMRAGAKLRVVKKIKREIMTMIDSRCLMENGGGGGGGGSCLPCTPEEEKQIVEELNREAERDLKEGNLYFVVSSRWFLKWERYVGQGLVDNLDNGKSLESQDLDVERPGPIDNSDIIESGSGNEGDEPELVRMLLEGKDYVLVPKKVWEKLVQWYKGGPTLPRKMISQGVFNKMQFNVEVYPLRLKLIDSRDDSESTIQISKKASLQELYERVCSVRRVEREKASIWDYYNKQKSSQLSDSNQTLEELHLQMDQEILLELKDDSSPSPSRKDSTGNELAVVALEPPRSPMSIAGGPVMSNGHLSGYSLNLRPGSAPNSSFKDMDDGFGAHTSVRRVEKGGLAGLQNMGNTCFMNSALQCLVHTPQLVEYFLQDYSEEINTQNPLGMHGELALAFGDLLRKLWSSGRTAVAPRVFKGKLALFAPQFSGYNQHDSQELLAFLLDGLHEDLNRVKQKPYIEMKDWGGEPDEEIADECWRNHKARNDSVIVDVCQGQYKSTLVCPICSKISITFDPFMYLSLPLPSTVTRSMTVTVFYGDGSGLPMPYTISVLKHGNCRDLSQALGTACCLEGGESLLLAEVFDHKIYRLLENPFEPLVSIKDEDRIVAYRFSGKGAGRKKLEIIHQDKPALELLKGNVGKYFGTPLITYMDDDSPTGADIYSAAYKVLSPLKRACSSTMAHSGKENGFLSEANGETSSNCNGECEPRDQSMGDTELEDSSGWELPFQLFLTDDRYSSCKPMFKDSVINFGNHIKVVFEWTEKEQKLYDSSYLKDLPEVYNKTGYTAKKTRQEVVSLFSCLEAFLTEEPLGPDDMWYCPSCKEHRQATKKLDLWMLPDVLVFHLKRFSYSRYLKNKLDTFVDFPIHNLDLSRYLKKDGQSYTYELFAISNHYGGLGGGHYTAFAKLIDENRWYSFDDSRVSPVNEADIKTSAAYVLFYKRVMTKSKAESGETSQVQAGS</sequence>
<evidence type="ECO:0000256" key="1">
    <source>
        <dbReference type="ARBA" id="ARBA00004123"/>
    </source>
</evidence>
<feature type="compositionally biased region" description="Polar residues" evidence="7">
    <location>
        <begin position="836"/>
        <end position="859"/>
    </location>
</feature>
<feature type="region of interest" description="Disordered" evidence="7">
    <location>
        <begin position="1293"/>
        <end position="1316"/>
    </location>
</feature>
<protein>
    <submittedName>
        <fullName evidence="10">Uncharacterized protein</fullName>
    </submittedName>
</protein>
<dbReference type="InterPro" id="IPR001394">
    <property type="entry name" value="Peptidase_C19_UCH"/>
</dbReference>
<feature type="region of interest" description="Disordered" evidence="7">
    <location>
        <begin position="819"/>
        <end position="968"/>
    </location>
</feature>
<keyword evidence="6" id="KW-0539">Nucleus</keyword>
<dbReference type="PROSITE" id="PS00973">
    <property type="entry name" value="USP_2"/>
    <property type="match status" value="1"/>
</dbReference>
<dbReference type="InterPro" id="IPR018200">
    <property type="entry name" value="USP_CS"/>
</dbReference>
<feature type="compositionally biased region" description="Basic and acidic residues" evidence="7">
    <location>
        <begin position="1098"/>
        <end position="1110"/>
    </location>
</feature>
<feature type="compositionally biased region" description="Basic and acidic residues" evidence="7">
    <location>
        <begin position="563"/>
        <end position="579"/>
    </location>
</feature>
<evidence type="ECO:0000256" key="7">
    <source>
        <dbReference type="SAM" id="MobiDB-lite"/>
    </source>
</evidence>
<dbReference type="SMART" id="SM00695">
    <property type="entry name" value="DUSP"/>
    <property type="match status" value="1"/>
</dbReference>
<feature type="compositionally biased region" description="Polar residues" evidence="7">
    <location>
        <begin position="643"/>
        <end position="667"/>
    </location>
</feature>
<dbReference type="GO" id="GO:0016579">
    <property type="term" value="P:protein deubiquitination"/>
    <property type="evidence" value="ECO:0007669"/>
    <property type="project" value="InterPro"/>
</dbReference>
<dbReference type="Pfam" id="PF24659">
    <property type="entry name" value="DUF7648"/>
    <property type="match status" value="1"/>
</dbReference>
<gene>
    <name evidence="10" type="ORF">DKX38_026137</name>
</gene>
<feature type="region of interest" description="Disordered" evidence="7">
    <location>
        <begin position="692"/>
        <end position="729"/>
    </location>
</feature>
<comment type="similarity">
    <text evidence="2">Belongs to the peptidase C19 family.</text>
</comment>
<dbReference type="PROSITE" id="PS00972">
    <property type="entry name" value="USP_1"/>
    <property type="match status" value="1"/>
</dbReference>
<dbReference type="Gene3D" id="3.10.20.90">
    <property type="entry name" value="Phosphatidylinositol 3-kinase Catalytic Subunit, Chain A, domain 1"/>
    <property type="match status" value="1"/>
</dbReference>
<feature type="region of interest" description="Disordered" evidence="7">
    <location>
        <begin position="1887"/>
        <end position="1906"/>
    </location>
</feature>
<dbReference type="InterPro" id="IPR028889">
    <property type="entry name" value="USP"/>
</dbReference>
<organism evidence="10 11">
    <name type="scientific">Salix brachista</name>
    <dbReference type="NCBI Taxonomy" id="2182728"/>
    <lineage>
        <taxon>Eukaryota</taxon>
        <taxon>Viridiplantae</taxon>
        <taxon>Streptophyta</taxon>
        <taxon>Embryophyta</taxon>
        <taxon>Tracheophyta</taxon>
        <taxon>Spermatophyta</taxon>
        <taxon>Magnoliopsida</taxon>
        <taxon>eudicotyledons</taxon>
        <taxon>Gunneridae</taxon>
        <taxon>Pentapetalae</taxon>
        <taxon>rosids</taxon>
        <taxon>fabids</taxon>
        <taxon>Malpighiales</taxon>
        <taxon>Salicaceae</taxon>
        <taxon>Saliceae</taxon>
        <taxon>Salix</taxon>
    </lineage>
</organism>
<feature type="compositionally biased region" description="Basic residues" evidence="7">
    <location>
        <begin position="1082"/>
        <end position="1092"/>
    </location>
</feature>
<dbReference type="SMART" id="SM00249">
    <property type="entry name" value="PHD"/>
    <property type="match status" value="1"/>
</dbReference>
<keyword evidence="3" id="KW-0479">Metal-binding</keyword>
<feature type="region of interest" description="Disordered" evidence="7">
    <location>
        <begin position="420"/>
        <end position="496"/>
    </location>
</feature>
<evidence type="ECO:0000256" key="4">
    <source>
        <dbReference type="ARBA" id="ARBA00022771"/>
    </source>
</evidence>
<dbReference type="InterPro" id="IPR056065">
    <property type="entry name" value="DUF7648"/>
</dbReference>
<dbReference type="CDD" id="cd02674">
    <property type="entry name" value="Peptidase_C19R"/>
    <property type="match status" value="1"/>
</dbReference>
<evidence type="ECO:0000256" key="5">
    <source>
        <dbReference type="ARBA" id="ARBA00022833"/>
    </source>
</evidence>
<evidence type="ECO:0000313" key="10">
    <source>
        <dbReference type="EMBL" id="KAB5521818.1"/>
    </source>
</evidence>
<feature type="compositionally biased region" description="Low complexity" evidence="7">
    <location>
        <begin position="925"/>
        <end position="940"/>
    </location>
</feature>
<feature type="region of interest" description="Disordered" evidence="7">
    <location>
        <begin position="640"/>
        <end position="674"/>
    </location>
</feature>
<dbReference type="PROSITE" id="PS51283">
    <property type="entry name" value="DUSP"/>
    <property type="match status" value="1"/>
</dbReference>
<accession>A0A5N5JQW6</accession>
<dbReference type="InterPro" id="IPR038765">
    <property type="entry name" value="Papain-like_cys_pep_sf"/>
</dbReference>
<dbReference type="Proteomes" id="UP000326939">
    <property type="component" value="Chromosome 16"/>
</dbReference>
<feature type="compositionally biased region" description="Basic and acidic residues" evidence="7">
    <location>
        <begin position="1058"/>
        <end position="1081"/>
    </location>
</feature>
<dbReference type="PANTHER" id="PTHR14571">
    <property type="entry name" value="HISTONE-LYSINE N-METHYLTRANSFERASE SET-26-RELATED"/>
    <property type="match status" value="1"/>
</dbReference>
<keyword evidence="5" id="KW-0862">Zinc</keyword>
<evidence type="ECO:0000256" key="3">
    <source>
        <dbReference type="ARBA" id="ARBA00022723"/>
    </source>
</evidence>
<feature type="domain" description="DUSP" evidence="9">
    <location>
        <begin position="1236"/>
        <end position="1359"/>
    </location>
</feature>